<organism evidence="2 3">
    <name type="scientific">Thermomicrobium roseum (strain ATCC 27502 / DSM 5159 / P-2)</name>
    <dbReference type="NCBI Taxonomy" id="309801"/>
    <lineage>
        <taxon>Bacteria</taxon>
        <taxon>Pseudomonadati</taxon>
        <taxon>Thermomicrobiota</taxon>
        <taxon>Thermomicrobia</taxon>
        <taxon>Thermomicrobiales</taxon>
        <taxon>Thermomicrobiaceae</taxon>
        <taxon>Thermomicrobium</taxon>
    </lineage>
</organism>
<evidence type="ECO:0000313" key="2">
    <source>
        <dbReference type="EMBL" id="ACM07025.1"/>
    </source>
</evidence>
<dbReference type="KEGG" id="tro:trd_A0535"/>
<keyword evidence="2" id="KW-0614">Plasmid</keyword>
<evidence type="ECO:0000313" key="3">
    <source>
        <dbReference type="Proteomes" id="UP000000447"/>
    </source>
</evidence>
<dbReference type="AlphaFoldDB" id="B9L421"/>
<proteinExistence type="predicted"/>
<geneLocation type="plasmid" evidence="3">
    <name>Tros</name>
</geneLocation>
<dbReference type="HOGENOM" id="CLU_3158837_0_0_0"/>
<dbReference type="Proteomes" id="UP000000447">
    <property type="component" value="Plasmid unnamed"/>
</dbReference>
<feature type="region of interest" description="Disordered" evidence="1">
    <location>
        <begin position="23"/>
        <end position="48"/>
    </location>
</feature>
<accession>B9L421</accession>
<reference evidence="2 3" key="1">
    <citation type="journal article" date="2009" name="PLoS ONE">
        <title>Complete genome sequence of the aerobic CO-oxidizing thermophile Thermomicrobium roseum.</title>
        <authorList>
            <person name="Wu D."/>
            <person name="Raymond J."/>
            <person name="Wu M."/>
            <person name="Chatterji S."/>
            <person name="Ren Q."/>
            <person name="Graham J.E."/>
            <person name="Bryant D.A."/>
            <person name="Robb F."/>
            <person name="Colman A."/>
            <person name="Tallon L.J."/>
            <person name="Badger J.H."/>
            <person name="Madupu R."/>
            <person name="Ward N.L."/>
            <person name="Eisen J.A."/>
        </authorList>
    </citation>
    <scope>NUCLEOTIDE SEQUENCE [LARGE SCALE GENOMIC DNA]</scope>
    <source>
        <strain evidence="3">ATCC 27502 / DSM 5159 / P-2</strain>
        <plasmid evidence="2">unnamed</plasmid>
    </source>
</reference>
<name>B9L421_THERP</name>
<evidence type="ECO:0000256" key="1">
    <source>
        <dbReference type="SAM" id="MobiDB-lite"/>
    </source>
</evidence>
<dbReference type="EMBL" id="CP001276">
    <property type="protein sequence ID" value="ACM07025.1"/>
    <property type="molecule type" value="Genomic_DNA"/>
</dbReference>
<keyword evidence="3" id="KW-1185">Reference proteome</keyword>
<gene>
    <name evidence="2" type="ordered locus">trd_A0535</name>
</gene>
<sequence>MVRAALDPIATFPTLLHDERAAKRSARPVRYPSTQVGATAPVAHPDDQ</sequence>
<protein>
    <submittedName>
        <fullName evidence="2">Uncharacterized protein</fullName>
    </submittedName>
</protein>